<accession>A0AAJ5SSQ2</accession>
<dbReference type="Proteomes" id="UP001209279">
    <property type="component" value="Chromosome"/>
</dbReference>
<proteinExistence type="predicted"/>
<name>A0AAJ5SSQ2_9PSED</name>
<evidence type="ECO:0000313" key="2">
    <source>
        <dbReference type="Proteomes" id="UP001209279"/>
    </source>
</evidence>
<gene>
    <name evidence="1" type="ORF">K7K07_00795</name>
</gene>
<organism evidence="1 2">
    <name type="scientific">Pseudomonas soli</name>
    <dbReference type="NCBI Taxonomy" id="1306993"/>
    <lineage>
        <taxon>Bacteria</taxon>
        <taxon>Pseudomonadati</taxon>
        <taxon>Pseudomonadota</taxon>
        <taxon>Gammaproteobacteria</taxon>
        <taxon>Pseudomonadales</taxon>
        <taxon>Pseudomonadaceae</taxon>
        <taxon>Pseudomonas</taxon>
    </lineage>
</organism>
<sequence>MKREDALKLLDDYHRFDDGLLKSFTYSFLRDSSMTVSLEIYARNHAMEGNVWKTVKLVVTQAGEVRSNFSGGETNVICSGVKLLEFDGKLCLEVDGEYGEHDPVSMEEVRRISPCFIMGETIDITELDLDR</sequence>
<reference evidence="1" key="1">
    <citation type="submission" date="2021-08" db="EMBL/GenBank/DDBJ databases">
        <authorList>
            <person name="Yaryura P.M."/>
            <person name="Bianco M.I."/>
            <person name="Morais C."/>
            <person name="Setubal J.C."/>
        </authorList>
    </citation>
    <scope>NUCLEOTIDE SEQUENCE</scope>
    <source>
        <strain evidence="1">AP1</strain>
    </source>
</reference>
<dbReference type="RefSeq" id="WP_263159456.1">
    <property type="nucleotide sequence ID" value="NZ_CP083803.1"/>
</dbReference>
<protein>
    <submittedName>
        <fullName evidence="1">Uncharacterized protein</fullName>
    </submittedName>
</protein>
<evidence type="ECO:0000313" key="1">
    <source>
        <dbReference type="EMBL" id="UXZ45561.1"/>
    </source>
</evidence>
<dbReference type="AlphaFoldDB" id="A0AAJ5SSQ2"/>
<dbReference type="EMBL" id="CP083803">
    <property type="protein sequence ID" value="UXZ45561.1"/>
    <property type="molecule type" value="Genomic_DNA"/>
</dbReference>